<gene>
    <name evidence="2" type="ORF">G5I_03828</name>
</gene>
<accession>F4WDZ9</accession>
<organism evidence="3">
    <name type="scientific">Acromyrmex echinatior</name>
    <name type="common">Panamanian leafcutter ant</name>
    <name type="synonym">Acromyrmex octospinosus echinatior</name>
    <dbReference type="NCBI Taxonomy" id="103372"/>
    <lineage>
        <taxon>Eukaryota</taxon>
        <taxon>Metazoa</taxon>
        <taxon>Ecdysozoa</taxon>
        <taxon>Arthropoda</taxon>
        <taxon>Hexapoda</taxon>
        <taxon>Insecta</taxon>
        <taxon>Pterygota</taxon>
        <taxon>Neoptera</taxon>
        <taxon>Endopterygota</taxon>
        <taxon>Hymenoptera</taxon>
        <taxon>Apocrita</taxon>
        <taxon>Aculeata</taxon>
        <taxon>Formicoidea</taxon>
        <taxon>Formicidae</taxon>
        <taxon>Myrmicinae</taxon>
        <taxon>Acromyrmex</taxon>
    </lineage>
</organism>
<evidence type="ECO:0000256" key="1">
    <source>
        <dbReference type="SAM" id="MobiDB-lite"/>
    </source>
</evidence>
<feature type="region of interest" description="Disordered" evidence="1">
    <location>
        <begin position="78"/>
        <end position="123"/>
    </location>
</feature>
<reference evidence="2" key="1">
    <citation type="submission" date="2011-02" db="EMBL/GenBank/DDBJ databases">
        <title>The genome of the leaf-cutting ant Acromyrmex echinatior suggests key adaptations to social evolution and fungus farming.</title>
        <authorList>
            <person name="Nygaard S."/>
            <person name="Zhang G."/>
        </authorList>
    </citation>
    <scope>NUCLEOTIDE SEQUENCE</scope>
</reference>
<proteinExistence type="predicted"/>
<keyword evidence="3" id="KW-1185">Reference proteome</keyword>
<evidence type="ECO:0000313" key="2">
    <source>
        <dbReference type="EMBL" id="EGI67570.1"/>
    </source>
</evidence>
<dbReference type="Proteomes" id="UP000007755">
    <property type="component" value="Unassembled WGS sequence"/>
</dbReference>
<dbReference type="EMBL" id="GL888101">
    <property type="protein sequence ID" value="EGI67570.1"/>
    <property type="molecule type" value="Genomic_DNA"/>
</dbReference>
<evidence type="ECO:0000313" key="3">
    <source>
        <dbReference type="Proteomes" id="UP000007755"/>
    </source>
</evidence>
<protein>
    <submittedName>
        <fullName evidence="2">Uncharacterized protein</fullName>
    </submittedName>
</protein>
<dbReference type="InParanoid" id="F4WDZ9"/>
<feature type="compositionally biased region" description="Acidic residues" evidence="1">
    <location>
        <begin position="104"/>
        <end position="123"/>
    </location>
</feature>
<sequence length="123" mass="13929">MKPKKKTMKKKVTKKRILPTAKRGGAVPVLPMLGALGSLISGAASVVKAILGRLASQRRRSILNVSLCPDCPRAKRVKTSIIQPSHRQSREMRLWRKRNKNSAEDEEEEEEKEVVKEEEEEKD</sequence>
<name>F4WDZ9_ACREC</name>
<dbReference type="AlphaFoldDB" id="F4WDZ9"/>